<dbReference type="Proteomes" id="UP001239462">
    <property type="component" value="Unassembled WGS sequence"/>
</dbReference>
<comment type="function">
    <text evidence="9">Catalyzes the phospholipid dependent N-acylation of the N-terminal cysteine of apolipoprotein, the last step in lipoprotein maturation.</text>
</comment>
<dbReference type="EMBL" id="JASZZN010000017">
    <property type="protein sequence ID" value="MDM4017868.1"/>
    <property type="molecule type" value="Genomic_DNA"/>
</dbReference>
<dbReference type="PANTHER" id="PTHR38686">
    <property type="entry name" value="APOLIPOPROTEIN N-ACYLTRANSFERASE"/>
    <property type="match status" value="1"/>
</dbReference>
<keyword evidence="6 9" id="KW-1133">Transmembrane helix</keyword>
<name>A0ABT7PN14_9BACT</name>
<feature type="transmembrane region" description="Helical" evidence="9">
    <location>
        <begin position="16"/>
        <end position="34"/>
    </location>
</feature>
<keyword evidence="3 9" id="KW-1003">Cell membrane</keyword>
<evidence type="ECO:0000256" key="1">
    <source>
        <dbReference type="ARBA" id="ARBA00004651"/>
    </source>
</evidence>
<dbReference type="NCBIfam" id="TIGR00546">
    <property type="entry name" value="lnt"/>
    <property type="match status" value="1"/>
</dbReference>
<evidence type="ECO:0000256" key="2">
    <source>
        <dbReference type="ARBA" id="ARBA00010065"/>
    </source>
</evidence>
<dbReference type="SUPFAM" id="SSF56317">
    <property type="entry name" value="Carbon-nitrogen hydrolase"/>
    <property type="match status" value="1"/>
</dbReference>
<evidence type="ECO:0000313" key="12">
    <source>
        <dbReference type="Proteomes" id="UP001239462"/>
    </source>
</evidence>
<evidence type="ECO:0000313" key="11">
    <source>
        <dbReference type="EMBL" id="MDM4017868.1"/>
    </source>
</evidence>
<dbReference type="Pfam" id="PF00795">
    <property type="entry name" value="CN_hydrolase"/>
    <property type="match status" value="1"/>
</dbReference>
<dbReference type="InterPro" id="IPR045378">
    <property type="entry name" value="LNT_N"/>
</dbReference>
<evidence type="ECO:0000256" key="7">
    <source>
        <dbReference type="ARBA" id="ARBA00023136"/>
    </source>
</evidence>
<dbReference type="InterPro" id="IPR003010">
    <property type="entry name" value="C-N_Hydrolase"/>
</dbReference>
<feature type="transmembrane region" description="Helical" evidence="9">
    <location>
        <begin position="124"/>
        <end position="149"/>
    </location>
</feature>
<accession>A0ABT7PN14</accession>
<evidence type="ECO:0000256" key="9">
    <source>
        <dbReference type="HAMAP-Rule" id="MF_01148"/>
    </source>
</evidence>
<dbReference type="HAMAP" id="MF_01148">
    <property type="entry name" value="Lnt"/>
    <property type="match status" value="1"/>
</dbReference>
<feature type="transmembrane region" description="Helical" evidence="9">
    <location>
        <begin position="169"/>
        <end position="188"/>
    </location>
</feature>
<evidence type="ECO:0000256" key="4">
    <source>
        <dbReference type="ARBA" id="ARBA00022679"/>
    </source>
</evidence>
<comment type="pathway">
    <text evidence="9">Protein modification; lipoprotein biosynthesis (N-acyl transfer).</text>
</comment>
<dbReference type="RefSeq" id="WP_149497667.1">
    <property type="nucleotide sequence ID" value="NZ_JASZZN010000017.1"/>
</dbReference>
<dbReference type="Gene3D" id="3.60.110.10">
    <property type="entry name" value="Carbon-nitrogen hydrolase"/>
    <property type="match status" value="1"/>
</dbReference>
<gene>
    <name evidence="9 11" type="primary">lnt</name>
    <name evidence="11" type="ORF">QTN89_20645</name>
</gene>
<organism evidence="11 12">
    <name type="scientific">Roseiconus lacunae</name>
    <dbReference type="NCBI Taxonomy" id="2605694"/>
    <lineage>
        <taxon>Bacteria</taxon>
        <taxon>Pseudomonadati</taxon>
        <taxon>Planctomycetota</taxon>
        <taxon>Planctomycetia</taxon>
        <taxon>Pirellulales</taxon>
        <taxon>Pirellulaceae</taxon>
        <taxon>Roseiconus</taxon>
    </lineage>
</organism>
<dbReference type="PANTHER" id="PTHR38686:SF1">
    <property type="entry name" value="APOLIPOPROTEIN N-ACYLTRANSFERASE"/>
    <property type="match status" value="1"/>
</dbReference>
<evidence type="ECO:0000256" key="6">
    <source>
        <dbReference type="ARBA" id="ARBA00022989"/>
    </source>
</evidence>
<comment type="caution">
    <text evidence="11">The sequence shown here is derived from an EMBL/GenBank/DDBJ whole genome shotgun (WGS) entry which is preliminary data.</text>
</comment>
<dbReference type="EC" id="2.3.1.269" evidence="9"/>
<feature type="transmembrane region" description="Helical" evidence="9">
    <location>
        <begin position="209"/>
        <end position="228"/>
    </location>
</feature>
<dbReference type="PROSITE" id="PS50263">
    <property type="entry name" value="CN_HYDROLASE"/>
    <property type="match status" value="1"/>
</dbReference>
<evidence type="ECO:0000256" key="5">
    <source>
        <dbReference type="ARBA" id="ARBA00022692"/>
    </source>
</evidence>
<keyword evidence="8 9" id="KW-0012">Acyltransferase</keyword>
<feature type="transmembrane region" description="Helical" evidence="9">
    <location>
        <begin position="65"/>
        <end position="83"/>
    </location>
</feature>
<dbReference type="InterPro" id="IPR036526">
    <property type="entry name" value="C-N_Hydrolase_sf"/>
</dbReference>
<evidence type="ECO:0000256" key="8">
    <source>
        <dbReference type="ARBA" id="ARBA00023315"/>
    </source>
</evidence>
<feature type="transmembrane region" description="Helical" evidence="9">
    <location>
        <begin position="89"/>
        <end position="112"/>
    </location>
</feature>
<comment type="similarity">
    <text evidence="2 9">Belongs to the CN hydrolase family. Apolipoprotein N-acyltransferase subfamily.</text>
</comment>
<protein>
    <recommendedName>
        <fullName evidence="9">Apolipoprotein N-acyltransferase</fullName>
        <shortName evidence="9">ALP N-acyltransferase</shortName>
        <ecNumber evidence="9">2.3.1.269</ecNumber>
    </recommendedName>
</protein>
<keyword evidence="12" id="KW-1185">Reference proteome</keyword>
<proteinExistence type="inferred from homology"/>
<keyword evidence="7 9" id="KW-0472">Membrane</keyword>
<comment type="subcellular location">
    <subcellularLocation>
        <location evidence="1 9">Cell membrane</location>
        <topology evidence="1 9">Multi-pass membrane protein</topology>
    </subcellularLocation>
</comment>
<keyword evidence="4 9" id="KW-0808">Transferase</keyword>
<evidence type="ECO:0000259" key="10">
    <source>
        <dbReference type="PROSITE" id="PS50263"/>
    </source>
</evidence>
<dbReference type="Pfam" id="PF20154">
    <property type="entry name" value="LNT_N"/>
    <property type="match status" value="1"/>
</dbReference>
<sequence>MGTNEKTTEDRSISRIGRLAWGTIVAAMLLRWLAQPPLAVWPLVFVAVVPLLMFAKAALLTRRHLLALFFVATAYWAGSLQGLRHANPLLYPCWVVLSAYLASYSVLFVILVRRSDRWRCPVWIAAPVLWVGLECLRNYFLTGISVLMLGHSLANVPELIQIADLAGTYAVSFMIVIVNAAVFQTITWNRQRTTPQQTDHQSAEHRQLIVAWVLAVTVVLSTIGYGRYRLNQPTRSSDTVIALIGRNEPIEYVQTKERELEIFQGYLQQSIRATQATEDAIDAIVWPESMMTGSLPWVIGDGNAEQARLHGVPMSEVTAWLQQQRQRYLFRAANVLRLLAEANGPTRSPPHLIGGNAVLDYSGTPRGYSGLVHLTPDAQVDQWYGKMHLVMFGEYIPLVKSIPWVREFVPPGMGIDRGDGPKVFRVNDLTLNANICIETAVERVSINHFRELRNQHQPLPDSIVTVTNDGWFDDSSVIEHHKRCAQLLAVACRRPILSSANNGPTVWIDSTGQVVEELPRGSEGHVLANPQIDDRTSLVVLIGDWPARICAGLAILAASWRRRESA</sequence>
<comment type="catalytic activity">
    <reaction evidence="9">
        <text>N-terminal S-1,2-diacyl-sn-glyceryl-L-cysteinyl-[lipoprotein] + a glycerophospholipid = N-acyl-S-1,2-diacyl-sn-glyceryl-L-cysteinyl-[lipoprotein] + a 2-acyl-sn-glycero-3-phospholipid + H(+)</text>
        <dbReference type="Rhea" id="RHEA:48228"/>
        <dbReference type="Rhea" id="RHEA-COMP:14681"/>
        <dbReference type="Rhea" id="RHEA-COMP:14684"/>
        <dbReference type="ChEBI" id="CHEBI:15378"/>
        <dbReference type="ChEBI" id="CHEBI:136912"/>
        <dbReference type="ChEBI" id="CHEBI:140656"/>
        <dbReference type="ChEBI" id="CHEBI:140657"/>
        <dbReference type="ChEBI" id="CHEBI:140660"/>
        <dbReference type="EC" id="2.3.1.269"/>
    </reaction>
</comment>
<feature type="transmembrane region" description="Helical" evidence="9">
    <location>
        <begin position="40"/>
        <end position="58"/>
    </location>
</feature>
<feature type="domain" description="CN hydrolase" evidence="10">
    <location>
        <begin position="240"/>
        <end position="534"/>
    </location>
</feature>
<keyword evidence="5 9" id="KW-0812">Transmembrane</keyword>
<dbReference type="InterPro" id="IPR004563">
    <property type="entry name" value="Apolipo_AcylTrfase"/>
</dbReference>
<evidence type="ECO:0000256" key="3">
    <source>
        <dbReference type="ARBA" id="ARBA00022475"/>
    </source>
</evidence>
<reference evidence="11 12" key="1">
    <citation type="submission" date="2023-06" db="EMBL/GenBank/DDBJ databases">
        <title>Roseiconus lacunae JC819 isolated from Gulf of Mannar region, Tamil Nadu.</title>
        <authorList>
            <person name="Pk S."/>
            <person name="Ch S."/>
            <person name="Ch V.R."/>
        </authorList>
    </citation>
    <scope>NUCLEOTIDE SEQUENCE [LARGE SCALE GENOMIC DNA]</scope>
    <source>
        <strain evidence="11 12">JC819</strain>
    </source>
</reference>